<sequence>MSRPAQGGLTAVALLLIPLFAVLGSDSLRAALDFTTGVLSLVSLTAAVAWGLIATDRLLLRPRHRLLAQGVHRATAVASIGFLLLHVTVKVSLGHVALLGALIPFGLGVSGTSGLIGFGSLAGILMVVAASTGAMRSAFATPGRIAGRWRSLHMVAYPAWASALIHGLFTGRPAAGWVVTMYALALTAVVGALSLRLLPPPLKRAVADRLVALVTSRSLTPAPEQAPRDPSLSPLPGGGFAPPQEQPRPQRQPEQLFREDQQPPPPRLAAPAPPLYEAGPSTEGLRAGTGTGISAAYRAVSGSAAAPTERIPLVEQIPMTEEIPVQSAPPPHRWPTPSPPPPAPAVRPPYDPDRAAYGPGAVPAPDLPGYEPDAVPNDPGNGQNRELDVPWNGGDAGTTAPSYSPYAESDVPWNGPDAGTAAPWNGPDAETTAPWNGQDAETTAPWNGQDAETTAPWNGQDPVPGVPGYAPDAPPAAPLPHPLDSTEPAPGPLYRPAAGEPWHAPAGDRR</sequence>
<evidence type="ECO:0000256" key="2">
    <source>
        <dbReference type="SAM" id="Phobius"/>
    </source>
</evidence>
<feature type="region of interest" description="Disordered" evidence="1">
    <location>
        <begin position="220"/>
        <end position="289"/>
    </location>
</feature>
<feature type="transmembrane region" description="Helical" evidence="2">
    <location>
        <begin position="151"/>
        <end position="169"/>
    </location>
</feature>
<dbReference type="EMBL" id="MEHJ01000001">
    <property type="protein sequence ID" value="OEJ26923.1"/>
    <property type="molecule type" value="Genomic_DNA"/>
</dbReference>
<dbReference type="AlphaFoldDB" id="A0A1E5PBI4"/>
<name>A0A1E5PBI4_9ACTN</name>
<evidence type="ECO:0000313" key="3">
    <source>
        <dbReference type="EMBL" id="OEJ26923.1"/>
    </source>
</evidence>
<keyword evidence="2" id="KW-1133">Transmembrane helix</keyword>
<proteinExistence type="predicted"/>
<feature type="transmembrane region" description="Helical" evidence="2">
    <location>
        <begin position="34"/>
        <end position="53"/>
    </location>
</feature>
<keyword evidence="2" id="KW-0812">Transmembrane</keyword>
<feature type="transmembrane region" description="Helical" evidence="2">
    <location>
        <begin position="74"/>
        <end position="103"/>
    </location>
</feature>
<protein>
    <submittedName>
        <fullName evidence="3">Uncharacterized protein</fullName>
    </submittedName>
</protein>
<dbReference type="STRING" id="285458.BGM19_14080"/>
<gene>
    <name evidence="3" type="ORF">AS594_23010</name>
</gene>
<accession>A0A1E5PBI4</accession>
<evidence type="ECO:0000313" key="4">
    <source>
        <dbReference type="Proteomes" id="UP000095759"/>
    </source>
</evidence>
<feature type="compositionally biased region" description="Polar residues" evidence="1">
    <location>
        <begin position="433"/>
        <end position="457"/>
    </location>
</feature>
<feature type="compositionally biased region" description="Pro residues" evidence="1">
    <location>
        <begin position="262"/>
        <end position="274"/>
    </location>
</feature>
<feature type="region of interest" description="Disordered" evidence="1">
    <location>
        <begin position="302"/>
        <end position="510"/>
    </location>
</feature>
<dbReference type="OrthoDB" id="4282511at2"/>
<reference evidence="3 4" key="1">
    <citation type="submission" date="2016-08" db="EMBL/GenBank/DDBJ databases">
        <title>Complete genome sequence of Streptomyces agglomeratus strain 6-3-2, a novel anti-MRSA actinomycete isolated from Wuli of Tebit, China.</title>
        <authorList>
            <person name="Chen X."/>
        </authorList>
    </citation>
    <scope>NUCLEOTIDE SEQUENCE [LARGE SCALE GENOMIC DNA]</scope>
    <source>
        <strain evidence="3 4">6-3-2</strain>
    </source>
</reference>
<comment type="caution">
    <text evidence="3">The sequence shown here is derived from an EMBL/GenBank/DDBJ whole genome shotgun (WGS) entry which is preliminary data.</text>
</comment>
<organism evidence="3 4">
    <name type="scientific">Streptomyces agglomeratus</name>
    <dbReference type="NCBI Taxonomy" id="285458"/>
    <lineage>
        <taxon>Bacteria</taxon>
        <taxon>Bacillati</taxon>
        <taxon>Actinomycetota</taxon>
        <taxon>Actinomycetes</taxon>
        <taxon>Kitasatosporales</taxon>
        <taxon>Streptomycetaceae</taxon>
        <taxon>Streptomyces</taxon>
    </lineage>
</organism>
<feature type="compositionally biased region" description="Pro residues" evidence="1">
    <location>
        <begin position="327"/>
        <end position="349"/>
    </location>
</feature>
<evidence type="ECO:0000256" key="1">
    <source>
        <dbReference type="SAM" id="MobiDB-lite"/>
    </source>
</evidence>
<feature type="compositionally biased region" description="Low complexity" evidence="1">
    <location>
        <begin position="461"/>
        <end position="471"/>
    </location>
</feature>
<keyword evidence="4" id="KW-1185">Reference proteome</keyword>
<feature type="transmembrane region" description="Helical" evidence="2">
    <location>
        <begin position="175"/>
        <end position="195"/>
    </location>
</feature>
<keyword evidence="2" id="KW-0472">Membrane</keyword>
<feature type="compositionally biased region" description="Pro residues" evidence="1">
    <location>
        <begin position="472"/>
        <end position="481"/>
    </location>
</feature>
<feature type="transmembrane region" description="Helical" evidence="2">
    <location>
        <begin position="115"/>
        <end position="139"/>
    </location>
</feature>
<dbReference type="Proteomes" id="UP000095759">
    <property type="component" value="Unassembled WGS sequence"/>
</dbReference>